<dbReference type="PANTHER" id="PTHR36617">
    <property type="entry name" value="PROTEIN, PUTATIVE-RELATED"/>
    <property type="match status" value="1"/>
</dbReference>
<dbReference type="Proteomes" id="UP000288805">
    <property type="component" value="Unassembled WGS sequence"/>
</dbReference>
<evidence type="ECO:0000313" key="2">
    <source>
        <dbReference type="Proteomes" id="UP000288805"/>
    </source>
</evidence>
<dbReference type="EMBL" id="QGNW01002685">
    <property type="protein sequence ID" value="RVW12719.1"/>
    <property type="molecule type" value="Genomic_DNA"/>
</dbReference>
<gene>
    <name evidence="1" type="primary">VvCHDh000004_223</name>
    <name evidence="1" type="ORF">CK203_111460</name>
</gene>
<organism evidence="1 2">
    <name type="scientific">Vitis vinifera</name>
    <name type="common">Grape</name>
    <dbReference type="NCBI Taxonomy" id="29760"/>
    <lineage>
        <taxon>Eukaryota</taxon>
        <taxon>Viridiplantae</taxon>
        <taxon>Streptophyta</taxon>
        <taxon>Embryophyta</taxon>
        <taxon>Tracheophyta</taxon>
        <taxon>Spermatophyta</taxon>
        <taxon>Magnoliopsida</taxon>
        <taxon>eudicotyledons</taxon>
        <taxon>Gunneridae</taxon>
        <taxon>Pentapetalae</taxon>
        <taxon>rosids</taxon>
        <taxon>Vitales</taxon>
        <taxon>Vitaceae</taxon>
        <taxon>Viteae</taxon>
        <taxon>Vitis</taxon>
    </lineage>
</organism>
<protein>
    <submittedName>
        <fullName evidence="1">Putative ribonuclease H protein</fullName>
    </submittedName>
</protein>
<dbReference type="PANTHER" id="PTHR36617:SF15">
    <property type="entry name" value="REVERSE TRANSCRIPTASE ZINC-BINDING DOMAIN-CONTAINING PROTEIN"/>
    <property type="match status" value="1"/>
</dbReference>
<name>A0A438BP56_VITVI</name>
<accession>A0A438BP56</accession>
<comment type="caution">
    <text evidence="1">The sequence shown here is derived from an EMBL/GenBank/DDBJ whole genome shotgun (WGS) entry which is preliminary data.</text>
</comment>
<proteinExistence type="predicted"/>
<evidence type="ECO:0000313" key="1">
    <source>
        <dbReference type="EMBL" id="RVW12719.1"/>
    </source>
</evidence>
<dbReference type="AlphaFoldDB" id="A0A438BP56"/>
<reference evidence="1 2" key="1">
    <citation type="journal article" date="2018" name="PLoS Genet.">
        <title>Population sequencing reveals clonal diversity and ancestral inbreeding in the grapevine cultivar Chardonnay.</title>
        <authorList>
            <person name="Roach M.J."/>
            <person name="Johnson D.L."/>
            <person name="Bohlmann J."/>
            <person name="van Vuuren H.J."/>
            <person name="Jones S.J."/>
            <person name="Pretorius I.S."/>
            <person name="Schmidt S.A."/>
            <person name="Borneman A.R."/>
        </authorList>
    </citation>
    <scope>NUCLEOTIDE SEQUENCE [LARGE SCALE GENOMIC DNA]</scope>
    <source>
        <strain evidence="2">cv. Chardonnay</strain>
        <tissue evidence="1">Leaf</tissue>
    </source>
</reference>
<sequence>MGIRDHTLKVFSLKCWEKKGPDNITMAFWHLCWDFTKAEIMEVFEDFFCLGTFQRSLNSTFLVLIPEKRGCRRVERLQTDQSGWGLHKLLAKVLANRLKSVVGVLVSDNQHAFIQGRQILDATLIANEVVDSREALSQLLSRASCGGFVEGFKMGRSNGEGRDLLHLLFVDDTLIFCNTNSENLIYLSWVFLWFEAISGLKVNRDKSEVIPVGRIKSLEDVVSMMGCRVRKLPTSYLGLPLGAFFKSSRVCARLEKIQRDFLWGGSALEKKPHLVNWSLVYTDKKEGGLGIRRLVALNKALLGKWSWRFAIERESFWKQVIINKFGLEKGGWCSSSKERLWCGVWKAIRKEWEGIRCRSHFIVENGREVKFWKDMWCEDQTLKEVFPNLYQLAVNKDEWVSNAWEGSGESGSWNPHFSRHFNDWELEEVEGLLWKLHPLVVRREVEDVLSWKESRDGIFSVRSLYRSFTRTYSDPFP</sequence>